<reference evidence="7" key="1">
    <citation type="submission" date="2019-06" db="EMBL/GenBank/DDBJ databases">
        <authorList>
            <person name="Murdoch R.W."/>
            <person name="Fathepure B."/>
        </authorList>
    </citation>
    <scope>NUCLEOTIDE SEQUENCE</scope>
</reference>
<dbReference type="PANTHER" id="PTHR42893">
    <property type="entry name" value="PROTEIN DETOXIFICATION 44, CHLOROPLASTIC-RELATED"/>
    <property type="match status" value="1"/>
</dbReference>
<keyword evidence="4 6" id="KW-1133">Transmembrane helix</keyword>
<feature type="transmembrane region" description="Helical" evidence="6">
    <location>
        <begin position="359"/>
        <end position="380"/>
    </location>
</feature>
<organism evidence="7">
    <name type="scientific">uncultured organism</name>
    <dbReference type="NCBI Taxonomy" id="155900"/>
    <lineage>
        <taxon>unclassified sequences</taxon>
        <taxon>environmental samples</taxon>
    </lineage>
</organism>
<accession>A0A5B8RD98</accession>
<evidence type="ECO:0000313" key="7">
    <source>
        <dbReference type="EMBL" id="QEA04687.1"/>
    </source>
</evidence>
<evidence type="ECO:0000256" key="2">
    <source>
        <dbReference type="ARBA" id="ARBA00010199"/>
    </source>
</evidence>
<dbReference type="GO" id="GO:0042910">
    <property type="term" value="F:xenobiotic transmembrane transporter activity"/>
    <property type="evidence" value="ECO:0007669"/>
    <property type="project" value="InterPro"/>
</dbReference>
<dbReference type="AlphaFoldDB" id="A0A5B8RD98"/>
<evidence type="ECO:0000256" key="5">
    <source>
        <dbReference type="ARBA" id="ARBA00023136"/>
    </source>
</evidence>
<name>A0A5B8RD98_9ZZZZ</name>
<dbReference type="Pfam" id="PF01554">
    <property type="entry name" value="MatE"/>
    <property type="match status" value="2"/>
</dbReference>
<protein>
    <submittedName>
        <fullName evidence="7">DNA damage-inducible protein F</fullName>
    </submittedName>
</protein>
<feature type="transmembrane region" description="Helical" evidence="6">
    <location>
        <begin position="50"/>
        <end position="73"/>
    </location>
</feature>
<evidence type="ECO:0000256" key="3">
    <source>
        <dbReference type="ARBA" id="ARBA00022692"/>
    </source>
</evidence>
<feature type="transmembrane region" description="Helical" evidence="6">
    <location>
        <begin position="240"/>
        <end position="261"/>
    </location>
</feature>
<feature type="transmembrane region" description="Helical" evidence="6">
    <location>
        <begin position="315"/>
        <end position="339"/>
    </location>
</feature>
<gene>
    <name evidence="7" type="primary">dinF</name>
    <name evidence="7" type="ORF">KBTEX_00995</name>
</gene>
<dbReference type="GO" id="GO:0015297">
    <property type="term" value="F:antiporter activity"/>
    <property type="evidence" value="ECO:0007669"/>
    <property type="project" value="InterPro"/>
</dbReference>
<evidence type="ECO:0000256" key="1">
    <source>
        <dbReference type="ARBA" id="ARBA00004141"/>
    </source>
</evidence>
<evidence type="ECO:0000256" key="4">
    <source>
        <dbReference type="ARBA" id="ARBA00022989"/>
    </source>
</evidence>
<feature type="transmembrane region" description="Helical" evidence="6">
    <location>
        <begin position="193"/>
        <end position="219"/>
    </location>
</feature>
<feature type="transmembrane region" description="Helical" evidence="6">
    <location>
        <begin position="94"/>
        <end position="117"/>
    </location>
</feature>
<proteinExistence type="inferred from homology"/>
<dbReference type="InterPro" id="IPR044644">
    <property type="entry name" value="DinF-like"/>
</dbReference>
<dbReference type="NCBIfam" id="TIGR00797">
    <property type="entry name" value="matE"/>
    <property type="match status" value="1"/>
</dbReference>
<keyword evidence="5 6" id="KW-0472">Membrane</keyword>
<feature type="transmembrane region" description="Helical" evidence="6">
    <location>
        <begin position="414"/>
        <end position="435"/>
    </location>
</feature>
<dbReference type="EMBL" id="MN079087">
    <property type="protein sequence ID" value="QEA04687.1"/>
    <property type="molecule type" value="Genomic_DNA"/>
</dbReference>
<sequence>MQGTKAKTLNRKASSRVVALAWPLILSNVTVPLLGLVDTAVMGHLPDSDYLGAVTLGATLFSFLYWGFGFLRMGTTGFVAQAHGRNDADALRELLAQGLVIAAAIGAALIALAPWVVPAALSLFDASPAVTGLANTYATWRIASAPAVLANYVLIGWFLGLARTRVTLVLMLVNNVINIVLDLWLVVGLGWTVAGVALASVIADYLALATALALAAAHLRRLGGRLLPARLAEPARYLRLLRVNAALFVRTLCLLFAIAFFHAQGARFGDDILAANAVLMQFLMLTSYALDGFAHAAEALVGEALGRDSRRRLAAVVRAATLWSLVSAVLASVAFAMAGEAIIALLTDLPRVRAIAADYLPWLIALPLVAVWSYLLDGLFIGATRARAMRDTMLVAVIAVYLPAWWLTRGWGNHGLWFAFLLFTLARSGGLGLVFRRADYGAGWLPADPLTPGGRGG</sequence>
<feature type="transmembrane region" description="Helical" evidence="6">
    <location>
        <begin position="20"/>
        <end position="44"/>
    </location>
</feature>
<comment type="subcellular location">
    <subcellularLocation>
        <location evidence="1">Membrane</location>
        <topology evidence="1">Multi-pass membrane protein</topology>
    </subcellularLocation>
</comment>
<dbReference type="GO" id="GO:0005886">
    <property type="term" value="C:plasma membrane"/>
    <property type="evidence" value="ECO:0007669"/>
    <property type="project" value="TreeGrafter"/>
</dbReference>
<feature type="transmembrane region" description="Helical" evidence="6">
    <location>
        <begin position="166"/>
        <end position="187"/>
    </location>
</feature>
<evidence type="ECO:0000256" key="6">
    <source>
        <dbReference type="SAM" id="Phobius"/>
    </source>
</evidence>
<feature type="transmembrane region" description="Helical" evidence="6">
    <location>
        <begin position="273"/>
        <end position="294"/>
    </location>
</feature>
<comment type="similarity">
    <text evidence="2">Belongs to the multi antimicrobial extrusion (MATE) (TC 2.A.66.1) family.</text>
</comment>
<feature type="transmembrane region" description="Helical" evidence="6">
    <location>
        <begin position="137"/>
        <end position="159"/>
    </location>
</feature>
<dbReference type="CDD" id="cd13136">
    <property type="entry name" value="MATE_DinF_like"/>
    <property type="match status" value="1"/>
</dbReference>
<dbReference type="InterPro" id="IPR002528">
    <property type="entry name" value="MATE_fam"/>
</dbReference>
<dbReference type="PANTHER" id="PTHR42893:SF46">
    <property type="entry name" value="PROTEIN DETOXIFICATION 44, CHLOROPLASTIC"/>
    <property type="match status" value="1"/>
</dbReference>
<feature type="transmembrane region" description="Helical" evidence="6">
    <location>
        <begin position="392"/>
        <end position="408"/>
    </location>
</feature>
<keyword evidence="3 6" id="KW-0812">Transmembrane</keyword>